<organism evidence="3 4">
    <name type="scientific">Oscillibacter hominis</name>
    <dbReference type="NCBI Taxonomy" id="2763056"/>
    <lineage>
        <taxon>Bacteria</taxon>
        <taxon>Bacillati</taxon>
        <taxon>Bacillota</taxon>
        <taxon>Clostridia</taxon>
        <taxon>Eubacteriales</taxon>
        <taxon>Oscillospiraceae</taxon>
        <taxon>Oscillibacter</taxon>
    </lineage>
</organism>
<keyword evidence="1" id="KW-0472">Membrane</keyword>
<dbReference type="InterPro" id="IPR018649">
    <property type="entry name" value="SHOCT"/>
</dbReference>
<keyword evidence="4" id="KW-1185">Reference proteome</keyword>
<keyword evidence="1" id="KW-0812">Transmembrane</keyword>
<accession>A0A7G9B3N8</accession>
<evidence type="ECO:0000259" key="2">
    <source>
        <dbReference type="Pfam" id="PF09851"/>
    </source>
</evidence>
<dbReference type="AlphaFoldDB" id="A0A7G9B3N8"/>
<reference evidence="3 4" key="1">
    <citation type="submission" date="2020-08" db="EMBL/GenBank/DDBJ databases">
        <authorList>
            <person name="Liu C."/>
            <person name="Sun Q."/>
        </authorList>
    </citation>
    <scope>NUCLEOTIDE SEQUENCE [LARGE SCALE GENOMIC DNA]</scope>
    <source>
        <strain evidence="3 4">NSJ-62</strain>
    </source>
</reference>
<gene>
    <name evidence="3" type="ORF">H8790_12125</name>
</gene>
<feature type="transmembrane region" description="Helical" evidence="1">
    <location>
        <begin position="53"/>
        <end position="74"/>
    </location>
</feature>
<evidence type="ECO:0000256" key="1">
    <source>
        <dbReference type="SAM" id="Phobius"/>
    </source>
</evidence>
<proteinExistence type="predicted"/>
<keyword evidence="1" id="KW-1133">Transmembrane helix</keyword>
<dbReference type="EMBL" id="CP060490">
    <property type="protein sequence ID" value="QNL44169.1"/>
    <property type="molecule type" value="Genomic_DNA"/>
</dbReference>
<feature type="domain" description="SHOCT" evidence="2">
    <location>
        <begin position="106"/>
        <end position="132"/>
    </location>
</feature>
<dbReference type="KEGG" id="ohi:H8790_12125"/>
<dbReference type="Pfam" id="PF09851">
    <property type="entry name" value="SHOCT"/>
    <property type="match status" value="1"/>
</dbReference>
<sequence length="135" mass="15226">MRSKGRQNMRRYHIRPTKEMRPFGIAFSILYIVVACVFVVIGVTQVIPSGAGLFGVLWTGMALCFAVFGIYNLVRTLRSKDGSGLYGVEIVDESASPSAGGSTEQRLQELRSLYDRSLITEEEYEEKRREILKEL</sequence>
<name>A0A7G9B3N8_9FIRM</name>
<evidence type="ECO:0000313" key="3">
    <source>
        <dbReference type="EMBL" id="QNL44169.1"/>
    </source>
</evidence>
<evidence type="ECO:0000313" key="4">
    <source>
        <dbReference type="Proteomes" id="UP000515960"/>
    </source>
</evidence>
<feature type="transmembrane region" description="Helical" evidence="1">
    <location>
        <begin position="21"/>
        <end position="47"/>
    </location>
</feature>
<dbReference type="Proteomes" id="UP000515960">
    <property type="component" value="Chromosome"/>
</dbReference>
<protein>
    <submittedName>
        <fullName evidence="3">SHOCT domain-containing protein</fullName>
    </submittedName>
</protein>